<reference evidence="3" key="5">
    <citation type="submission" date="2018-04" db="UniProtKB">
        <authorList>
            <consortium name="EnsemblFungi"/>
        </authorList>
    </citation>
    <scope>IDENTIFICATION</scope>
    <source>
        <strain evidence="3">R3-111a-1</strain>
    </source>
</reference>
<reference evidence="4" key="1">
    <citation type="submission" date="2010-07" db="EMBL/GenBank/DDBJ databases">
        <title>The genome sequence of Gaeumannomyces graminis var. tritici strain R3-111a-1.</title>
        <authorList>
            <consortium name="The Broad Institute Genome Sequencing Platform"/>
            <person name="Ma L.-J."/>
            <person name="Dead R."/>
            <person name="Young S."/>
            <person name="Zeng Q."/>
            <person name="Koehrsen M."/>
            <person name="Alvarado L."/>
            <person name="Berlin A."/>
            <person name="Chapman S.B."/>
            <person name="Chen Z."/>
            <person name="Freedman E."/>
            <person name="Gellesch M."/>
            <person name="Goldberg J."/>
            <person name="Griggs A."/>
            <person name="Gujja S."/>
            <person name="Heilman E.R."/>
            <person name="Heiman D."/>
            <person name="Hepburn T."/>
            <person name="Howarth C."/>
            <person name="Jen D."/>
            <person name="Larson L."/>
            <person name="Mehta T."/>
            <person name="Neiman D."/>
            <person name="Pearson M."/>
            <person name="Roberts A."/>
            <person name="Saif S."/>
            <person name="Shea T."/>
            <person name="Shenoy N."/>
            <person name="Sisk P."/>
            <person name="Stolte C."/>
            <person name="Sykes S."/>
            <person name="Walk T."/>
            <person name="White J."/>
            <person name="Yandava C."/>
            <person name="Haas B."/>
            <person name="Nusbaum C."/>
            <person name="Birren B."/>
        </authorList>
    </citation>
    <scope>NUCLEOTIDE SEQUENCE [LARGE SCALE GENOMIC DNA]</scope>
    <source>
        <strain evidence="4">R3-111a-1</strain>
    </source>
</reference>
<reference evidence="2" key="2">
    <citation type="submission" date="2010-07" db="EMBL/GenBank/DDBJ databases">
        <authorList>
            <consortium name="The Broad Institute Genome Sequencing Platform"/>
            <consortium name="Broad Institute Genome Sequencing Center for Infectious Disease"/>
            <person name="Ma L.-J."/>
            <person name="Dead R."/>
            <person name="Young S."/>
            <person name="Zeng Q."/>
            <person name="Koehrsen M."/>
            <person name="Alvarado L."/>
            <person name="Berlin A."/>
            <person name="Chapman S.B."/>
            <person name="Chen Z."/>
            <person name="Freedman E."/>
            <person name="Gellesch M."/>
            <person name="Goldberg J."/>
            <person name="Griggs A."/>
            <person name="Gujja S."/>
            <person name="Heilman E.R."/>
            <person name="Heiman D."/>
            <person name="Hepburn T."/>
            <person name="Howarth C."/>
            <person name="Jen D."/>
            <person name="Larson L."/>
            <person name="Mehta T."/>
            <person name="Neiman D."/>
            <person name="Pearson M."/>
            <person name="Roberts A."/>
            <person name="Saif S."/>
            <person name="Shea T."/>
            <person name="Shenoy N."/>
            <person name="Sisk P."/>
            <person name="Stolte C."/>
            <person name="Sykes S."/>
            <person name="Walk T."/>
            <person name="White J."/>
            <person name="Yandava C."/>
            <person name="Haas B."/>
            <person name="Nusbaum C."/>
            <person name="Birren B."/>
        </authorList>
    </citation>
    <scope>NUCLEOTIDE SEQUENCE</scope>
    <source>
        <strain evidence="2">R3-111a-1</strain>
    </source>
</reference>
<evidence type="ECO:0000313" key="2">
    <source>
        <dbReference type="EMBL" id="EJT70602.1"/>
    </source>
</evidence>
<sequence length="76" mass="7775">MNTTPGPPAWHGHGHGHGYGGMAGAGFWPHSTKSRTTHSTLLELLELLESSHQIPSLTGAGLWTGLGPKSPAAAPG</sequence>
<name>J3PDQ2_GAET3</name>
<dbReference type="EnsemblFungi" id="EJT70602">
    <property type="protein sequence ID" value="EJT70602"/>
    <property type="gene ID" value="GGTG_11625"/>
</dbReference>
<dbReference type="AlphaFoldDB" id="J3PDQ2"/>
<reference evidence="2" key="3">
    <citation type="submission" date="2010-09" db="EMBL/GenBank/DDBJ databases">
        <title>Annotation of Gaeumannomyces graminis var. tritici R3-111a-1.</title>
        <authorList>
            <consortium name="The Broad Institute Genome Sequencing Platform"/>
            <person name="Ma L.-J."/>
            <person name="Dead R."/>
            <person name="Young S.K."/>
            <person name="Zeng Q."/>
            <person name="Gargeya S."/>
            <person name="Fitzgerald M."/>
            <person name="Haas B."/>
            <person name="Abouelleil A."/>
            <person name="Alvarado L."/>
            <person name="Arachchi H.M."/>
            <person name="Berlin A."/>
            <person name="Brown A."/>
            <person name="Chapman S.B."/>
            <person name="Chen Z."/>
            <person name="Dunbar C."/>
            <person name="Freedman E."/>
            <person name="Gearin G."/>
            <person name="Gellesch M."/>
            <person name="Goldberg J."/>
            <person name="Griggs A."/>
            <person name="Gujja S."/>
            <person name="Heiman D."/>
            <person name="Howarth C."/>
            <person name="Larson L."/>
            <person name="Lui A."/>
            <person name="MacDonald P.J.P."/>
            <person name="Mehta T."/>
            <person name="Montmayeur A."/>
            <person name="Murphy C."/>
            <person name="Neiman D."/>
            <person name="Pearson M."/>
            <person name="Priest M."/>
            <person name="Roberts A."/>
            <person name="Saif S."/>
            <person name="Shea T."/>
            <person name="Shenoy N."/>
            <person name="Sisk P."/>
            <person name="Stolte C."/>
            <person name="Sykes S."/>
            <person name="Yandava C."/>
            <person name="Wortman J."/>
            <person name="Nusbaum C."/>
            <person name="Birren B."/>
        </authorList>
    </citation>
    <scope>NUCLEOTIDE SEQUENCE</scope>
    <source>
        <strain evidence="2">R3-111a-1</strain>
    </source>
</reference>
<protein>
    <submittedName>
        <fullName evidence="2 3">Uncharacterized protein</fullName>
    </submittedName>
</protein>
<dbReference type="Proteomes" id="UP000006039">
    <property type="component" value="Unassembled WGS sequence"/>
</dbReference>
<dbReference type="HOGENOM" id="CLU_2654641_0_0_1"/>
<gene>
    <name evidence="3" type="primary">20352083</name>
    <name evidence="2" type="ORF">GGTG_11625</name>
</gene>
<evidence type="ECO:0000313" key="4">
    <source>
        <dbReference type="Proteomes" id="UP000006039"/>
    </source>
</evidence>
<feature type="region of interest" description="Disordered" evidence="1">
    <location>
        <begin position="1"/>
        <end position="35"/>
    </location>
</feature>
<proteinExistence type="predicted"/>
<dbReference type="EMBL" id="GL385401">
    <property type="protein sequence ID" value="EJT70602.1"/>
    <property type="molecule type" value="Genomic_DNA"/>
</dbReference>
<dbReference type="GeneID" id="20352083"/>
<accession>J3PDQ2</accession>
<evidence type="ECO:0000256" key="1">
    <source>
        <dbReference type="SAM" id="MobiDB-lite"/>
    </source>
</evidence>
<dbReference type="RefSeq" id="XP_009227780.1">
    <property type="nucleotide sequence ID" value="XM_009229516.1"/>
</dbReference>
<dbReference type="VEuPathDB" id="FungiDB:GGTG_11625"/>
<evidence type="ECO:0000313" key="3">
    <source>
        <dbReference type="EnsemblFungi" id="EJT70602"/>
    </source>
</evidence>
<organism evidence="2">
    <name type="scientific">Gaeumannomyces tritici (strain R3-111a-1)</name>
    <name type="common">Wheat and barley take-all root rot fungus</name>
    <name type="synonym">Gaeumannomyces graminis var. tritici</name>
    <dbReference type="NCBI Taxonomy" id="644352"/>
    <lineage>
        <taxon>Eukaryota</taxon>
        <taxon>Fungi</taxon>
        <taxon>Dikarya</taxon>
        <taxon>Ascomycota</taxon>
        <taxon>Pezizomycotina</taxon>
        <taxon>Sordariomycetes</taxon>
        <taxon>Sordariomycetidae</taxon>
        <taxon>Magnaporthales</taxon>
        <taxon>Magnaporthaceae</taxon>
        <taxon>Gaeumannomyces</taxon>
    </lineage>
</organism>
<reference evidence="3" key="4">
    <citation type="journal article" date="2015" name="G3 (Bethesda)">
        <title>Genome sequences of three phytopathogenic species of the Magnaporthaceae family of fungi.</title>
        <authorList>
            <person name="Okagaki L.H."/>
            <person name="Nunes C.C."/>
            <person name="Sailsbery J."/>
            <person name="Clay B."/>
            <person name="Brown D."/>
            <person name="John T."/>
            <person name="Oh Y."/>
            <person name="Young N."/>
            <person name="Fitzgerald M."/>
            <person name="Haas B.J."/>
            <person name="Zeng Q."/>
            <person name="Young S."/>
            <person name="Adiconis X."/>
            <person name="Fan L."/>
            <person name="Levin J.Z."/>
            <person name="Mitchell T.K."/>
            <person name="Okubara P.A."/>
            <person name="Farman M.L."/>
            <person name="Kohn L.M."/>
            <person name="Birren B."/>
            <person name="Ma L.-J."/>
            <person name="Dean R.A."/>
        </authorList>
    </citation>
    <scope>NUCLEOTIDE SEQUENCE</scope>
    <source>
        <strain evidence="3">R3-111a-1</strain>
    </source>
</reference>
<keyword evidence="4" id="KW-1185">Reference proteome</keyword>